<feature type="compositionally biased region" description="Basic and acidic residues" evidence="4">
    <location>
        <begin position="213"/>
        <end position="224"/>
    </location>
</feature>
<evidence type="ECO:0000256" key="1">
    <source>
        <dbReference type="ARBA" id="ARBA00010254"/>
    </source>
</evidence>
<dbReference type="Gene3D" id="2.40.50.140">
    <property type="entry name" value="Nucleic acid-binding proteins"/>
    <property type="match status" value="1"/>
</dbReference>
<comment type="similarity">
    <text evidence="1">Belongs to the universal ribosomal protein uS17 family.</text>
</comment>
<dbReference type="GO" id="GO:0003735">
    <property type="term" value="F:structural constituent of ribosome"/>
    <property type="evidence" value="ECO:0007669"/>
    <property type="project" value="InterPro"/>
</dbReference>
<dbReference type="AlphaFoldDB" id="A0A6A6V8S4"/>
<dbReference type="SUPFAM" id="SSF50249">
    <property type="entry name" value="Nucleic acid-binding proteins"/>
    <property type="match status" value="1"/>
</dbReference>
<gene>
    <name evidence="5" type="ORF">M011DRAFT_468207</name>
</gene>
<dbReference type="CDD" id="cd00364">
    <property type="entry name" value="Ribosomal_uS17"/>
    <property type="match status" value="1"/>
</dbReference>
<dbReference type="InterPro" id="IPR012340">
    <property type="entry name" value="NA-bd_OB-fold"/>
</dbReference>
<dbReference type="InterPro" id="IPR000266">
    <property type="entry name" value="Ribosomal_uS17"/>
</dbReference>
<reference evidence="5" key="1">
    <citation type="journal article" date="2020" name="Stud. Mycol.">
        <title>101 Dothideomycetes genomes: a test case for predicting lifestyles and emergence of pathogens.</title>
        <authorList>
            <person name="Haridas S."/>
            <person name="Albert R."/>
            <person name="Binder M."/>
            <person name="Bloem J."/>
            <person name="Labutti K."/>
            <person name="Salamov A."/>
            <person name="Andreopoulos B."/>
            <person name="Baker S."/>
            <person name="Barry K."/>
            <person name="Bills G."/>
            <person name="Bluhm B."/>
            <person name="Cannon C."/>
            <person name="Castanera R."/>
            <person name="Culley D."/>
            <person name="Daum C."/>
            <person name="Ezra D."/>
            <person name="Gonzalez J."/>
            <person name="Henrissat B."/>
            <person name="Kuo A."/>
            <person name="Liang C."/>
            <person name="Lipzen A."/>
            <person name="Lutzoni F."/>
            <person name="Magnuson J."/>
            <person name="Mondo S."/>
            <person name="Nolan M."/>
            <person name="Ohm R."/>
            <person name="Pangilinan J."/>
            <person name="Park H.-J."/>
            <person name="Ramirez L."/>
            <person name="Alfaro M."/>
            <person name="Sun H."/>
            <person name="Tritt A."/>
            <person name="Yoshinaga Y."/>
            <person name="Zwiers L.-H."/>
            <person name="Turgeon B."/>
            <person name="Goodwin S."/>
            <person name="Spatafora J."/>
            <person name="Crous P."/>
            <person name="Grigoriev I."/>
        </authorList>
    </citation>
    <scope>NUCLEOTIDE SEQUENCE</scope>
    <source>
        <strain evidence="5">CBS 119925</strain>
    </source>
</reference>
<dbReference type="GO" id="GO:0006412">
    <property type="term" value="P:translation"/>
    <property type="evidence" value="ECO:0007669"/>
    <property type="project" value="InterPro"/>
</dbReference>
<accession>A0A6A6V8S4</accession>
<proteinExistence type="inferred from homology"/>
<keyword evidence="2" id="KW-0689">Ribosomal protein</keyword>
<dbReference type="GO" id="GO:1990904">
    <property type="term" value="C:ribonucleoprotein complex"/>
    <property type="evidence" value="ECO:0007669"/>
    <property type="project" value="UniProtKB-KW"/>
</dbReference>
<dbReference type="EMBL" id="MU006575">
    <property type="protein sequence ID" value="KAF2746925.1"/>
    <property type="molecule type" value="Genomic_DNA"/>
</dbReference>
<protein>
    <submittedName>
        <fullName evidence="5">Nucleic acid-binding protein</fullName>
    </submittedName>
</protein>
<keyword evidence="6" id="KW-1185">Reference proteome</keyword>
<sequence length="244" mass="27330">MPFPVKPAAGKLLEQYLRKNVTSYKTGVVVSAGKMAKAVKVRVAEQEWNKHIRKYFPRPRNYLVADPNNSLVEGDIVRISSGWRFSKSIHHVVTAIVAPFGAPATDRPPVLTEEQLLQKRLEKRLEKDVRSAAAGRLTSKWRLKEAKGAGYQIPDLVDAMRNVRLQEEAEAAAEAHKGQAKQMLSAREIKRLERARIKEEKQAAASVKSTRKQKLEAKKSEEASRQTVVEESGKEEKEAKAQAA</sequence>
<evidence type="ECO:0000313" key="5">
    <source>
        <dbReference type="EMBL" id="KAF2746925.1"/>
    </source>
</evidence>
<evidence type="ECO:0000256" key="3">
    <source>
        <dbReference type="ARBA" id="ARBA00023274"/>
    </source>
</evidence>
<dbReference type="OrthoDB" id="274752at2759"/>
<dbReference type="GO" id="GO:0005739">
    <property type="term" value="C:mitochondrion"/>
    <property type="evidence" value="ECO:0007669"/>
    <property type="project" value="TreeGrafter"/>
</dbReference>
<evidence type="ECO:0000313" key="6">
    <source>
        <dbReference type="Proteomes" id="UP000799440"/>
    </source>
</evidence>
<dbReference type="Pfam" id="PF00366">
    <property type="entry name" value="Ribosomal_S17"/>
    <property type="match status" value="1"/>
</dbReference>
<evidence type="ECO:0000256" key="4">
    <source>
        <dbReference type="SAM" id="MobiDB-lite"/>
    </source>
</evidence>
<dbReference type="Proteomes" id="UP000799440">
    <property type="component" value="Unassembled WGS sequence"/>
</dbReference>
<feature type="region of interest" description="Disordered" evidence="4">
    <location>
        <begin position="198"/>
        <end position="244"/>
    </location>
</feature>
<dbReference type="PANTHER" id="PTHR10744">
    <property type="entry name" value="40S RIBOSOMAL PROTEIN S11 FAMILY MEMBER"/>
    <property type="match status" value="1"/>
</dbReference>
<dbReference type="GO" id="GO:0005840">
    <property type="term" value="C:ribosome"/>
    <property type="evidence" value="ECO:0007669"/>
    <property type="project" value="UniProtKB-KW"/>
</dbReference>
<name>A0A6A6V8S4_9PLEO</name>
<feature type="compositionally biased region" description="Basic and acidic residues" evidence="4">
    <location>
        <begin position="231"/>
        <end position="244"/>
    </location>
</feature>
<organism evidence="5 6">
    <name type="scientific">Sporormia fimetaria CBS 119925</name>
    <dbReference type="NCBI Taxonomy" id="1340428"/>
    <lineage>
        <taxon>Eukaryota</taxon>
        <taxon>Fungi</taxon>
        <taxon>Dikarya</taxon>
        <taxon>Ascomycota</taxon>
        <taxon>Pezizomycotina</taxon>
        <taxon>Dothideomycetes</taxon>
        <taxon>Pleosporomycetidae</taxon>
        <taxon>Pleosporales</taxon>
        <taxon>Sporormiaceae</taxon>
        <taxon>Sporormia</taxon>
    </lineage>
</organism>
<dbReference type="PANTHER" id="PTHR10744:SF1">
    <property type="entry name" value="SMALL RIBOSOMAL SUBUNIT PROTEIN US17M"/>
    <property type="match status" value="1"/>
</dbReference>
<evidence type="ECO:0000256" key="2">
    <source>
        <dbReference type="ARBA" id="ARBA00022980"/>
    </source>
</evidence>
<keyword evidence="3" id="KW-0687">Ribonucleoprotein</keyword>